<dbReference type="Proteomes" id="UP001204061">
    <property type="component" value="Unassembled WGS sequence"/>
</dbReference>
<dbReference type="Gene3D" id="3.40.50.2300">
    <property type="match status" value="1"/>
</dbReference>
<feature type="domain" description="Transcriptional regulator LacI/GalR-like sensor" evidence="4">
    <location>
        <begin position="10"/>
        <end position="57"/>
    </location>
</feature>
<evidence type="ECO:0000256" key="1">
    <source>
        <dbReference type="ARBA" id="ARBA00023015"/>
    </source>
</evidence>
<dbReference type="AlphaFoldDB" id="A0AAW5M4H0"/>
<keyword evidence="1" id="KW-0805">Transcription regulation</keyword>
<keyword evidence="3" id="KW-0804">Transcription</keyword>
<comment type="caution">
    <text evidence="5">The sequence shown here is derived from an EMBL/GenBank/DDBJ whole genome shotgun (WGS) entry which is preliminary data.</text>
</comment>
<evidence type="ECO:0000259" key="4">
    <source>
        <dbReference type="Pfam" id="PF13377"/>
    </source>
</evidence>
<reference evidence="5" key="1">
    <citation type="submission" date="2022-08" db="EMBL/GenBank/DDBJ databases">
        <title>A global survey of hypervirulent Aeromonas hydrophila identified this emerging pathogen in farmed fish in the lower Mekong River basin.</title>
        <authorList>
            <person name="Xu T."/>
            <person name="Rasmussen-Ivey C.R."/>
            <person name="Moen F.S."/>
            <person name="Fernandez Bravo A."/>
            <person name="Lamy B."/>
            <person name="Beaz-Hidalgo R."/>
            <person name="Khan C.D."/>
            <person name="Castro Escarpulli G."/>
            <person name="Yasin I.S.M."/>
            <person name="Figueras M.J."/>
            <person name="Azzam Sayuti M."/>
            <person name="Karim M.M."/>
            <person name="Alam K.M."/>
            <person name="Le T.T.T."/>
            <person name="Thao N.H.P."/>
            <person name="Addo S."/>
            <person name="Duodu S."/>
            <person name="Ali S."/>
            <person name="Mey S."/>
            <person name="Somony T."/>
            <person name="Liles M.R."/>
        </authorList>
    </citation>
    <scope>NUCLEOTIDE SEQUENCE</scope>
    <source>
        <strain evidence="5">0.14</strain>
    </source>
</reference>
<dbReference type="InterPro" id="IPR046335">
    <property type="entry name" value="LacI/GalR-like_sensor"/>
</dbReference>
<dbReference type="SUPFAM" id="SSF53822">
    <property type="entry name" value="Periplasmic binding protein-like I"/>
    <property type="match status" value="1"/>
</dbReference>
<keyword evidence="2" id="KW-0238">DNA-binding</keyword>
<evidence type="ECO:0000256" key="3">
    <source>
        <dbReference type="ARBA" id="ARBA00023163"/>
    </source>
</evidence>
<evidence type="ECO:0000313" key="5">
    <source>
        <dbReference type="EMBL" id="MCR4448149.1"/>
    </source>
</evidence>
<dbReference type="GO" id="GO:0003677">
    <property type="term" value="F:DNA binding"/>
    <property type="evidence" value="ECO:0007669"/>
    <property type="project" value="UniProtKB-KW"/>
</dbReference>
<dbReference type="InterPro" id="IPR028082">
    <property type="entry name" value="Peripla_BP_I"/>
</dbReference>
<name>A0AAW5M4H0_AERVE</name>
<gene>
    <name evidence="5" type="ORF">NS965_07085</name>
</gene>
<dbReference type="EMBL" id="JANLFC010000021">
    <property type="protein sequence ID" value="MCR4448149.1"/>
    <property type="molecule type" value="Genomic_DNA"/>
</dbReference>
<evidence type="ECO:0000256" key="2">
    <source>
        <dbReference type="ARBA" id="ARBA00023125"/>
    </source>
</evidence>
<evidence type="ECO:0000313" key="6">
    <source>
        <dbReference type="Proteomes" id="UP001204061"/>
    </source>
</evidence>
<organism evidence="5 6">
    <name type="scientific">Aeromonas veronii</name>
    <dbReference type="NCBI Taxonomy" id="654"/>
    <lineage>
        <taxon>Bacteria</taxon>
        <taxon>Pseudomonadati</taxon>
        <taxon>Pseudomonadota</taxon>
        <taxon>Gammaproteobacteria</taxon>
        <taxon>Aeromonadales</taxon>
        <taxon>Aeromonadaceae</taxon>
        <taxon>Aeromonas</taxon>
    </lineage>
</organism>
<accession>A0AAW5M4H0</accession>
<proteinExistence type="predicted"/>
<protein>
    <submittedName>
        <fullName evidence="5">Substrate-binding domain-containing protein</fullName>
    </submittedName>
</protein>
<sequence length="58" mass="6537">MFSNPHQVDLTPALTFVSSPAREIGRQAAKRLLTRMQQPELAPNRHIITPSLQKRESA</sequence>
<dbReference type="Pfam" id="PF13377">
    <property type="entry name" value="Peripla_BP_3"/>
    <property type="match status" value="1"/>
</dbReference>